<sequence length="140" mass="14990">MTLRVEETADIAACRALRVAVFVDEQAFPLSEEFDAVDDIARHLLALKDGAPIGTARVYAKDGTGWIGRICVLAAGRGHGIGAALVRQGIVLLRSEPTVTEIALGAQVHAIPFYEKLGFAVSGPIYDDLGVPHREMRQPA</sequence>
<keyword evidence="1" id="KW-0808">Transferase</keyword>
<dbReference type="InterPro" id="IPR050832">
    <property type="entry name" value="Bact_Acetyltransf"/>
</dbReference>
<dbReference type="InterPro" id="IPR000182">
    <property type="entry name" value="GNAT_dom"/>
</dbReference>
<evidence type="ECO:0000313" key="4">
    <source>
        <dbReference type="EMBL" id="SNR33047.1"/>
    </source>
</evidence>
<dbReference type="PANTHER" id="PTHR43877:SF2">
    <property type="entry name" value="AMINOALKYLPHOSPHONATE N-ACETYLTRANSFERASE-RELATED"/>
    <property type="match status" value="1"/>
</dbReference>
<dbReference type="SUPFAM" id="SSF55729">
    <property type="entry name" value="Acyl-CoA N-acyltransferases (Nat)"/>
    <property type="match status" value="1"/>
</dbReference>
<gene>
    <name evidence="4" type="ORF">SAMN06265370_10284</name>
</gene>
<dbReference type="RefSeq" id="WP_089269066.1">
    <property type="nucleotide sequence ID" value="NZ_FZNN01000002.1"/>
</dbReference>
<dbReference type="Proteomes" id="UP000198417">
    <property type="component" value="Unassembled WGS sequence"/>
</dbReference>
<dbReference type="CDD" id="cd04301">
    <property type="entry name" value="NAT_SF"/>
    <property type="match status" value="1"/>
</dbReference>
<evidence type="ECO:0000256" key="1">
    <source>
        <dbReference type="ARBA" id="ARBA00022679"/>
    </source>
</evidence>
<dbReference type="InterPro" id="IPR016181">
    <property type="entry name" value="Acyl_CoA_acyltransferase"/>
</dbReference>
<keyword evidence="2" id="KW-0012">Acyltransferase</keyword>
<accession>A0A238VG42</accession>
<keyword evidence="5" id="KW-1185">Reference proteome</keyword>
<organism evidence="4 5">
    <name type="scientific">Puniceibacterium sediminis</name>
    <dbReference type="NCBI Taxonomy" id="1608407"/>
    <lineage>
        <taxon>Bacteria</taxon>
        <taxon>Pseudomonadati</taxon>
        <taxon>Pseudomonadota</taxon>
        <taxon>Alphaproteobacteria</taxon>
        <taxon>Rhodobacterales</taxon>
        <taxon>Paracoccaceae</taxon>
        <taxon>Puniceibacterium</taxon>
    </lineage>
</organism>
<evidence type="ECO:0000259" key="3">
    <source>
        <dbReference type="PROSITE" id="PS51186"/>
    </source>
</evidence>
<evidence type="ECO:0000256" key="2">
    <source>
        <dbReference type="ARBA" id="ARBA00023315"/>
    </source>
</evidence>
<dbReference type="Gene3D" id="3.40.630.30">
    <property type="match status" value="1"/>
</dbReference>
<dbReference type="Pfam" id="PF00583">
    <property type="entry name" value="Acetyltransf_1"/>
    <property type="match status" value="1"/>
</dbReference>
<proteinExistence type="predicted"/>
<protein>
    <submittedName>
        <fullName evidence="4">ElaA protein</fullName>
    </submittedName>
</protein>
<dbReference type="EMBL" id="FZNN01000002">
    <property type="protein sequence ID" value="SNR33047.1"/>
    <property type="molecule type" value="Genomic_DNA"/>
</dbReference>
<dbReference type="OrthoDB" id="9796171at2"/>
<dbReference type="GO" id="GO:0016747">
    <property type="term" value="F:acyltransferase activity, transferring groups other than amino-acyl groups"/>
    <property type="evidence" value="ECO:0007669"/>
    <property type="project" value="InterPro"/>
</dbReference>
<dbReference type="PROSITE" id="PS51186">
    <property type="entry name" value="GNAT"/>
    <property type="match status" value="1"/>
</dbReference>
<dbReference type="AlphaFoldDB" id="A0A238VG42"/>
<feature type="domain" description="N-acetyltransferase" evidence="3">
    <location>
        <begin position="1"/>
        <end position="140"/>
    </location>
</feature>
<reference evidence="4 5" key="1">
    <citation type="submission" date="2017-06" db="EMBL/GenBank/DDBJ databases">
        <authorList>
            <person name="Kim H.J."/>
            <person name="Triplett B.A."/>
        </authorList>
    </citation>
    <scope>NUCLEOTIDE SEQUENCE [LARGE SCALE GENOMIC DNA]</scope>
    <source>
        <strain evidence="4 5">DSM 29052</strain>
    </source>
</reference>
<name>A0A238VG42_9RHOB</name>
<dbReference type="PANTHER" id="PTHR43877">
    <property type="entry name" value="AMINOALKYLPHOSPHONATE N-ACETYLTRANSFERASE-RELATED-RELATED"/>
    <property type="match status" value="1"/>
</dbReference>
<evidence type="ECO:0000313" key="5">
    <source>
        <dbReference type="Proteomes" id="UP000198417"/>
    </source>
</evidence>